<accession>A0A285PRM8</accession>
<proteinExistence type="predicted"/>
<dbReference type="Proteomes" id="UP000217549">
    <property type="component" value="Chromosome I"/>
</dbReference>
<dbReference type="RefSeq" id="WP_096240113.1">
    <property type="nucleotide sequence ID" value="NZ_LT907978.1"/>
</dbReference>
<name>A0A285PRM8_9FIRM</name>
<reference evidence="2" key="1">
    <citation type="submission" date="2017-09" db="EMBL/GenBank/DDBJ databases">
        <authorList>
            <person name="Shetty A S."/>
        </authorList>
    </citation>
    <scope>NUCLEOTIDE SEQUENCE [LARGE SCALE GENOMIC DNA]</scope>
</reference>
<evidence type="ECO:0000313" key="2">
    <source>
        <dbReference type="Proteomes" id="UP000217549"/>
    </source>
</evidence>
<dbReference type="AlphaFoldDB" id="A0A285PRM8"/>
<organism evidence="1 2">
    <name type="scientific">Anaerobutyricum hallii</name>
    <dbReference type="NCBI Taxonomy" id="39488"/>
    <lineage>
        <taxon>Bacteria</taxon>
        <taxon>Bacillati</taxon>
        <taxon>Bacillota</taxon>
        <taxon>Clostridia</taxon>
        <taxon>Lachnospirales</taxon>
        <taxon>Lachnospiraceae</taxon>
        <taxon>Anaerobutyricum</taxon>
    </lineage>
</organism>
<gene>
    <name evidence="1" type="ORF">EHLA_1542</name>
</gene>
<sequence>MRRLKCEKETIILTNEDDGFYDVYTFNQSLQKRLRVFAEKYPDDCWLKESSEDGSETYMIKKGRLSLKLVPPYSTSRKMQAKDISKMKEPS</sequence>
<dbReference type="KEGG" id="ehl:EHLA_1542"/>
<protein>
    <recommendedName>
        <fullName evidence="3">Molecular chaperone</fullName>
    </recommendedName>
</protein>
<keyword evidence="2" id="KW-1185">Reference proteome</keyword>
<evidence type="ECO:0008006" key="3">
    <source>
        <dbReference type="Google" id="ProtNLM"/>
    </source>
</evidence>
<dbReference type="EMBL" id="LT907978">
    <property type="protein sequence ID" value="SOB72261.1"/>
    <property type="molecule type" value="Genomic_DNA"/>
</dbReference>
<evidence type="ECO:0000313" key="1">
    <source>
        <dbReference type="EMBL" id="SOB72261.1"/>
    </source>
</evidence>